<dbReference type="PANTHER" id="PTHR33164:SF99">
    <property type="entry name" value="MARR FAMILY REGULATORY PROTEIN"/>
    <property type="match status" value="1"/>
</dbReference>
<evidence type="ECO:0000256" key="1">
    <source>
        <dbReference type="SAM" id="MobiDB-lite"/>
    </source>
</evidence>
<dbReference type="SMART" id="SM00347">
    <property type="entry name" value="HTH_MARR"/>
    <property type="match status" value="1"/>
</dbReference>
<dbReference type="InterPro" id="IPR036388">
    <property type="entry name" value="WH-like_DNA-bd_sf"/>
</dbReference>
<proteinExistence type="predicted"/>
<sequence>MDTRGGGRRTGASAGEGGSAVARHEAREPGREAEREAAPDRAETEAGARRTVRGAADIAGLPGLTPLLYEATARLDAHFASCAAAVGLTASQANAVYELAEPAGMRELGRRMCCEPPNVTFVVDRLEERGLVRRGPLPGDRRAKQVELTEDGRALRRDLLDRLAVDPPLRGGLGDDERRTLRTLLARALADPDPA</sequence>
<dbReference type="Pfam" id="PF01047">
    <property type="entry name" value="MarR"/>
    <property type="match status" value="1"/>
</dbReference>
<gene>
    <name evidence="3" type="ORF">AB0C36_24215</name>
</gene>
<name>A0ABV3DLH6_9ACTN</name>
<accession>A0ABV3DLH6</accession>
<comment type="caution">
    <text evidence="3">The sequence shown here is derived from an EMBL/GenBank/DDBJ whole genome shotgun (WGS) entry which is preliminary data.</text>
</comment>
<dbReference type="InterPro" id="IPR039422">
    <property type="entry name" value="MarR/SlyA-like"/>
</dbReference>
<dbReference type="PROSITE" id="PS50995">
    <property type="entry name" value="HTH_MARR_2"/>
    <property type="match status" value="1"/>
</dbReference>
<dbReference type="EMBL" id="JBEZFP010000067">
    <property type="protein sequence ID" value="MEU8136603.1"/>
    <property type="molecule type" value="Genomic_DNA"/>
</dbReference>
<dbReference type="PANTHER" id="PTHR33164">
    <property type="entry name" value="TRANSCRIPTIONAL REGULATOR, MARR FAMILY"/>
    <property type="match status" value="1"/>
</dbReference>
<protein>
    <submittedName>
        <fullName evidence="3">MarR family transcriptional regulator</fullName>
    </submittedName>
</protein>
<evidence type="ECO:0000313" key="3">
    <source>
        <dbReference type="EMBL" id="MEU8136603.1"/>
    </source>
</evidence>
<dbReference type="PRINTS" id="PR00598">
    <property type="entry name" value="HTHMARR"/>
</dbReference>
<feature type="compositionally biased region" description="Basic and acidic residues" evidence="1">
    <location>
        <begin position="22"/>
        <end position="48"/>
    </location>
</feature>
<keyword evidence="4" id="KW-1185">Reference proteome</keyword>
<dbReference type="SUPFAM" id="SSF46785">
    <property type="entry name" value="Winged helix' DNA-binding domain"/>
    <property type="match status" value="1"/>
</dbReference>
<reference evidence="3 4" key="1">
    <citation type="submission" date="2024-06" db="EMBL/GenBank/DDBJ databases">
        <title>The Natural Products Discovery Center: Release of the First 8490 Sequenced Strains for Exploring Actinobacteria Biosynthetic Diversity.</title>
        <authorList>
            <person name="Kalkreuter E."/>
            <person name="Kautsar S.A."/>
            <person name="Yang D."/>
            <person name="Bader C.D."/>
            <person name="Teijaro C.N."/>
            <person name="Fluegel L."/>
            <person name="Davis C.M."/>
            <person name="Simpson J.R."/>
            <person name="Lauterbach L."/>
            <person name="Steele A.D."/>
            <person name="Gui C."/>
            <person name="Meng S."/>
            <person name="Li G."/>
            <person name="Viehrig K."/>
            <person name="Ye F."/>
            <person name="Su P."/>
            <person name="Kiefer A.F."/>
            <person name="Nichols A."/>
            <person name="Cepeda A.J."/>
            <person name="Yan W."/>
            <person name="Fan B."/>
            <person name="Jiang Y."/>
            <person name="Adhikari A."/>
            <person name="Zheng C.-J."/>
            <person name="Schuster L."/>
            <person name="Cowan T.M."/>
            <person name="Smanski M.J."/>
            <person name="Chevrette M.G."/>
            <person name="De Carvalho L.P.S."/>
            <person name="Shen B."/>
        </authorList>
    </citation>
    <scope>NUCLEOTIDE SEQUENCE [LARGE SCALE GENOMIC DNA]</scope>
    <source>
        <strain evidence="3 4">NPDC048946</strain>
    </source>
</reference>
<feature type="domain" description="HTH marR-type" evidence="2">
    <location>
        <begin position="61"/>
        <end position="190"/>
    </location>
</feature>
<dbReference type="Proteomes" id="UP001551482">
    <property type="component" value="Unassembled WGS sequence"/>
</dbReference>
<dbReference type="InterPro" id="IPR036390">
    <property type="entry name" value="WH_DNA-bd_sf"/>
</dbReference>
<feature type="region of interest" description="Disordered" evidence="1">
    <location>
        <begin position="1"/>
        <end position="50"/>
    </location>
</feature>
<evidence type="ECO:0000313" key="4">
    <source>
        <dbReference type="Proteomes" id="UP001551482"/>
    </source>
</evidence>
<dbReference type="InterPro" id="IPR000835">
    <property type="entry name" value="HTH_MarR-typ"/>
</dbReference>
<evidence type="ECO:0000259" key="2">
    <source>
        <dbReference type="PROSITE" id="PS50995"/>
    </source>
</evidence>
<dbReference type="RefSeq" id="WP_358357295.1">
    <property type="nucleotide sequence ID" value="NZ_JBEZFP010000067.1"/>
</dbReference>
<organism evidence="3 4">
    <name type="scientific">Streptodolium elevatio</name>
    <dbReference type="NCBI Taxonomy" id="3157996"/>
    <lineage>
        <taxon>Bacteria</taxon>
        <taxon>Bacillati</taxon>
        <taxon>Actinomycetota</taxon>
        <taxon>Actinomycetes</taxon>
        <taxon>Kitasatosporales</taxon>
        <taxon>Streptomycetaceae</taxon>
        <taxon>Streptodolium</taxon>
    </lineage>
</organism>
<dbReference type="Gene3D" id="1.10.10.10">
    <property type="entry name" value="Winged helix-like DNA-binding domain superfamily/Winged helix DNA-binding domain"/>
    <property type="match status" value="1"/>
</dbReference>